<name>A0A6M3JGL3_9ZZZZ</name>
<sequence>MKCRDCKWGKEDKYTANYRCCQRIYEAKAKFGIAGYDHDGLWVDDDFGCVQWEREDKQTRMVVELHAGGEACRFKAKKEYVKIPAKGDNPPGAGSSL</sequence>
<accession>A0A6M3JGL3</accession>
<protein>
    <submittedName>
        <fullName evidence="1">Uncharacterized protein</fullName>
    </submittedName>
</protein>
<reference evidence="1" key="1">
    <citation type="submission" date="2020-03" db="EMBL/GenBank/DDBJ databases">
        <title>The deep terrestrial virosphere.</title>
        <authorList>
            <person name="Holmfeldt K."/>
            <person name="Nilsson E."/>
            <person name="Simone D."/>
            <person name="Lopez-Fernandez M."/>
            <person name="Wu X."/>
            <person name="de Brujin I."/>
            <person name="Lundin D."/>
            <person name="Andersson A."/>
            <person name="Bertilsson S."/>
            <person name="Dopson M."/>
        </authorList>
    </citation>
    <scope>NUCLEOTIDE SEQUENCE</scope>
    <source>
        <strain evidence="1">MM415A05217</strain>
        <strain evidence="2">MM415B04361</strain>
    </source>
</reference>
<organism evidence="1">
    <name type="scientific">viral metagenome</name>
    <dbReference type="NCBI Taxonomy" id="1070528"/>
    <lineage>
        <taxon>unclassified sequences</taxon>
        <taxon>metagenomes</taxon>
        <taxon>organismal metagenomes</taxon>
    </lineage>
</organism>
<evidence type="ECO:0000313" key="1">
    <source>
        <dbReference type="EMBL" id="QJA69006.1"/>
    </source>
</evidence>
<proteinExistence type="predicted"/>
<gene>
    <name evidence="1" type="ORF">MM415A05217_0003</name>
    <name evidence="2" type="ORF">MM415B04361_0001</name>
</gene>
<evidence type="ECO:0000313" key="2">
    <source>
        <dbReference type="EMBL" id="QJA93108.1"/>
    </source>
</evidence>
<dbReference type="EMBL" id="MT143123">
    <property type="protein sequence ID" value="QJA93108.1"/>
    <property type="molecule type" value="Genomic_DNA"/>
</dbReference>
<dbReference type="EMBL" id="MT141669">
    <property type="protein sequence ID" value="QJA69006.1"/>
    <property type="molecule type" value="Genomic_DNA"/>
</dbReference>
<dbReference type="AlphaFoldDB" id="A0A6M3JGL3"/>